<dbReference type="Proteomes" id="UP001320766">
    <property type="component" value="Unassembled WGS sequence"/>
</dbReference>
<dbReference type="InterPro" id="IPR029228">
    <property type="entry name" value="Alkyl_sulf_dimr"/>
</dbReference>
<dbReference type="CDD" id="cd07710">
    <property type="entry name" value="arylsulfatase_Sdsa1-like_MBL-fold"/>
    <property type="match status" value="1"/>
</dbReference>
<dbReference type="RefSeq" id="WP_253768783.1">
    <property type="nucleotide sequence ID" value="NZ_BAAAVE010000031.1"/>
</dbReference>
<dbReference type="InterPro" id="IPR038536">
    <property type="entry name" value="Alkyl/aryl-sulf_dimr_sf"/>
</dbReference>
<dbReference type="SMART" id="SM00849">
    <property type="entry name" value="Lactamase_B"/>
    <property type="match status" value="1"/>
</dbReference>
<dbReference type="SUPFAM" id="SSF56281">
    <property type="entry name" value="Metallo-hydrolase/oxidoreductase"/>
    <property type="match status" value="1"/>
</dbReference>
<comment type="similarity">
    <text evidence="4">Belongs to the metallo-beta-lactamase superfamily. Type III sulfatase family.</text>
</comment>
<feature type="domain" description="Metallo-beta-lactamase" evidence="6">
    <location>
        <begin position="103"/>
        <end position="319"/>
    </location>
</feature>
<dbReference type="EMBL" id="JAMZEC010000001">
    <property type="protein sequence ID" value="MCP2346512.1"/>
    <property type="molecule type" value="Genomic_DNA"/>
</dbReference>
<evidence type="ECO:0000313" key="7">
    <source>
        <dbReference type="EMBL" id="MCP2346512.1"/>
    </source>
</evidence>
<dbReference type="Pfam" id="PF00753">
    <property type="entry name" value="Lactamase_B"/>
    <property type="match status" value="1"/>
</dbReference>
<reference evidence="7 8" key="1">
    <citation type="submission" date="2022-06" db="EMBL/GenBank/DDBJ databases">
        <title>Sequencing the genomes of 1000 actinobacteria strains.</title>
        <authorList>
            <person name="Klenk H.-P."/>
        </authorList>
    </citation>
    <scope>NUCLEOTIDE SEQUENCE [LARGE SCALE GENOMIC DNA]</scope>
    <source>
        <strain evidence="7 8">DSM 44170</strain>
    </source>
</reference>
<dbReference type="InterPro" id="IPR001279">
    <property type="entry name" value="Metallo-B-lactamas"/>
</dbReference>
<dbReference type="Pfam" id="PF14863">
    <property type="entry name" value="Alkyl_sulf_dimr"/>
    <property type="match status" value="1"/>
</dbReference>
<gene>
    <name evidence="7" type="ORF">HD595_002634</name>
</gene>
<dbReference type="InterPro" id="IPR029229">
    <property type="entry name" value="Alkyl_sulf_C"/>
</dbReference>
<comment type="caution">
    <text evidence="7">The sequence shown here is derived from an EMBL/GenBank/DDBJ whole genome shotgun (WGS) entry which is preliminary data.</text>
</comment>
<keyword evidence="3" id="KW-0862">Zinc</keyword>
<keyword evidence="1" id="KW-0479">Metal-binding</keyword>
<proteinExistence type="inferred from homology"/>
<dbReference type="PANTHER" id="PTHR43223">
    <property type="entry name" value="ALKYL/ARYL-SULFATASE"/>
    <property type="match status" value="1"/>
</dbReference>
<dbReference type="InterPro" id="IPR044097">
    <property type="entry name" value="Bds1/SdsA1_MBL-fold"/>
</dbReference>
<evidence type="ECO:0000256" key="5">
    <source>
        <dbReference type="SAM" id="MobiDB-lite"/>
    </source>
</evidence>
<dbReference type="Pfam" id="PF14864">
    <property type="entry name" value="Alkyl_sulf_C"/>
    <property type="match status" value="1"/>
</dbReference>
<dbReference type="SUPFAM" id="SSF55718">
    <property type="entry name" value="SCP-like"/>
    <property type="match status" value="1"/>
</dbReference>
<feature type="region of interest" description="Disordered" evidence="5">
    <location>
        <begin position="1"/>
        <end position="40"/>
    </location>
</feature>
<dbReference type="InterPro" id="IPR036527">
    <property type="entry name" value="SCP2_sterol-bd_dom_sf"/>
</dbReference>
<evidence type="ECO:0000256" key="3">
    <source>
        <dbReference type="ARBA" id="ARBA00022833"/>
    </source>
</evidence>
<evidence type="ECO:0000256" key="1">
    <source>
        <dbReference type="ARBA" id="ARBA00022723"/>
    </source>
</evidence>
<sequence length="618" mass="67227">MSNLPLHDHTHHDTPDPRPDDHGHPGEPSDPDDAGHGFVGRLDPAVIRNADGRVVWDGDSYAFLQEECPGTAHPGLWREGRIRARQGLYEVTEGVYQVRGLDLSHMTLVEGDTGVVVVDPLGSVECAAAALGLYRAHRGDRPVTGVVHTHSHVDHFGGVRGVTGGGVPILAPAGFMEHAVSERVHVRAAVTRRSVYTYGQALERSPLGQIGAGLGPAASTGAISLIPPTVDVTRTGQEEVVDGVRMEFQLMAGPGEPAQMTFLLPGRRALFLAESLTRDQHDLLPLHGAAVRDPRAWARRLTETITLFAGRAEVALASHHWPVRGADAVVRMLTRQRDLHTYLHDQTVRLMNKGLTASEIAEALPLPPDLEEPWHARGYHGALSQHVRAVYQRYLGWFDGNPAHLWEHPPRESAIRYVRCLGGGGAVVEFARGYIGQGDLRFAAQLLNHAVFADEGNKEARDLLAEVYTRLGHGAENATWRNVYLTGALELADGIVPAVPAAPCPDLLAALPVERIFDSVAIRLHGPRAWNESLSIDWYLTDLGERHRTTLSNGALIRQQDPPDGPVDLTLRLTRQQLIALFCGKGAEGVEREGDVGALRRLVALLDDAMPDFPVVTP</sequence>
<dbReference type="PANTHER" id="PTHR43223:SF1">
    <property type="entry name" value="ALKYL_ARYL-SULFATASE BDS1"/>
    <property type="match status" value="1"/>
</dbReference>
<accession>A0ABT1JYL3</accession>
<organism evidence="7 8">
    <name type="scientific">Nonomuraea roseoviolacea subsp. carminata</name>
    <dbReference type="NCBI Taxonomy" id="160689"/>
    <lineage>
        <taxon>Bacteria</taxon>
        <taxon>Bacillati</taxon>
        <taxon>Actinomycetota</taxon>
        <taxon>Actinomycetes</taxon>
        <taxon>Streptosporangiales</taxon>
        <taxon>Streptosporangiaceae</taxon>
        <taxon>Nonomuraea</taxon>
    </lineage>
</organism>
<evidence type="ECO:0000256" key="4">
    <source>
        <dbReference type="ARBA" id="ARBA00033751"/>
    </source>
</evidence>
<dbReference type="InterPro" id="IPR052195">
    <property type="entry name" value="Bact_Alkyl/Aryl-Sulfatase"/>
</dbReference>
<dbReference type="Gene3D" id="1.25.40.880">
    <property type="entry name" value="Alkyl sulfatase, dimerisation domain"/>
    <property type="match status" value="1"/>
</dbReference>
<evidence type="ECO:0000313" key="8">
    <source>
        <dbReference type="Proteomes" id="UP001320766"/>
    </source>
</evidence>
<keyword evidence="8" id="KW-1185">Reference proteome</keyword>
<evidence type="ECO:0000256" key="2">
    <source>
        <dbReference type="ARBA" id="ARBA00022801"/>
    </source>
</evidence>
<dbReference type="InterPro" id="IPR036866">
    <property type="entry name" value="RibonucZ/Hydroxyglut_hydro"/>
</dbReference>
<dbReference type="Gene3D" id="3.60.15.30">
    <property type="entry name" value="Metallo-beta-lactamase domain"/>
    <property type="match status" value="1"/>
</dbReference>
<evidence type="ECO:0000259" key="6">
    <source>
        <dbReference type="SMART" id="SM00849"/>
    </source>
</evidence>
<feature type="compositionally biased region" description="Basic and acidic residues" evidence="5">
    <location>
        <begin position="1"/>
        <end position="27"/>
    </location>
</feature>
<dbReference type="Gene3D" id="3.30.1050.10">
    <property type="entry name" value="SCP2 sterol-binding domain"/>
    <property type="match status" value="1"/>
</dbReference>
<name>A0ABT1JYL3_9ACTN</name>
<protein>
    <submittedName>
        <fullName evidence="7">Alkyl sulfatase BDS1-like metallo-beta-lactamase superfamily hydrolase</fullName>
    </submittedName>
</protein>
<keyword evidence="2" id="KW-0378">Hydrolase</keyword>